<feature type="compositionally biased region" description="Low complexity" evidence="1">
    <location>
        <begin position="798"/>
        <end position="816"/>
    </location>
</feature>
<feature type="region of interest" description="Disordered" evidence="1">
    <location>
        <begin position="1274"/>
        <end position="1296"/>
    </location>
</feature>
<feature type="region of interest" description="Disordered" evidence="1">
    <location>
        <begin position="501"/>
        <end position="561"/>
    </location>
</feature>
<feature type="region of interest" description="Disordered" evidence="1">
    <location>
        <begin position="201"/>
        <end position="220"/>
    </location>
</feature>
<feature type="compositionally biased region" description="Polar residues" evidence="1">
    <location>
        <begin position="596"/>
        <end position="646"/>
    </location>
</feature>
<evidence type="ECO:0000259" key="3">
    <source>
        <dbReference type="Pfam" id="PF23626"/>
    </source>
</evidence>
<feature type="compositionally biased region" description="Basic and acidic residues" evidence="1">
    <location>
        <begin position="1070"/>
        <end position="1102"/>
    </location>
</feature>
<feature type="compositionally biased region" description="Basic and acidic residues" evidence="1">
    <location>
        <begin position="1283"/>
        <end position="1296"/>
    </location>
</feature>
<dbReference type="Proteomes" id="UP000046393">
    <property type="component" value="Unplaced"/>
</dbReference>
<feature type="region of interest" description="Disordered" evidence="1">
    <location>
        <begin position="902"/>
        <end position="934"/>
    </location>
</feature>
<feature type="region of interest" description="Disordered" evidence="1">
    <location>
        <begin position="1819"/>
        <end position="1838"/>
    </location>
</feature>
<feature type="compositionally biased region" description="Basic and acidic residues" evidence="1">
    <location>
        <begin position="82"/>
        <end position="92"/>
    </location>
</feature>
<feature type="region of interest" description="Disordered" evidence="1">
    <location>
        <begin position="1499"/>
        <end position="1523"/>
    </location>
</feature>
<feature type="compositionally biased region" description="Low complexity" evidence="1">
    <location>
        <begin position="1499"/>
        <end position="1518"/>
    </location>
</feature>
<feature type="region of interest" description="Disordered" evidence="1">
    <location>
        <begin position="338"/>
        <end position="371"/>
    </location>
</feature>
<reference evidence="5" key="1">
    <citation type="submission" date="2017-02" db="UniProtKB">
        <authorList>
            <consortium name="WormBaseParasite"/>
        </authorList>
    </citation>
    <scope>IDENTIFICATION</scope>
</reference>
<feature type="region of interest" description="Disordered" evidence="1">
    <location>
        <begin position="1847"/>
        <end position="1896"/>
    </location>
</feature>
<feature type="compositionally biased region" description="Low complexity" evidence="1">
    <location>
        <begin position="338"/>
        <end position="362"/>
    </location>
</feature>
<feature type="region of interest" description="Disordered" evidence="1">
    <location>
        <begin position="2082"/>
        <end position="2102"/>
    </location>
</feature>
<sequence>MGWWILFLVTTTVTLAGIIEAGSNDGNVLKRTFYANGSKEFTIVKTIKKNLCTCSCTCIPETLVNPETKDQVVDATAAAPRRTTDNNRHNEETDADTTTTAPPQSVTGVSPELAESTTSAQNSKIQRTTVAVKEIKQLQLKTAERPSKIIYGSEESSPSNNTYTIPSSNNNIVIGEGDFELEGSGVDEVPLQKNHDGAGKAIERNHKLNPPNKNSSIDDNESLSTTIQATAVQSNPLTIKDDKTEQAKSIIRQFETNNNTAGKADKLTTVPTPLASSTASSAAAAAAASTLSPAASYLLNETTQDSLISLNEVNKTVDLTATSEASSIEFLVNTENVTETSNEVEVTKLSQLSSASPSPQSPEEGEATTTEPKLSTALYADTVTSTQQPSTLEVTNDEKMVTENPILNGSIETTTEAQDLTTITSESSGIMQELFSTVGSEIFEKVEGQNETLIKDSLTTIAQSNVTTEAPTVAEVNQKDTSSKQLTKAGKIETLTLNKTVTEKPSDSTETVTQQTAQSTNLKYGEVITSPDKQKENQTAETDISSKQKINPEDSGRDSGKAINATNAAADTKIQSQKSIETTIKTVKTEDRSEKNTTLVTKDSSVNKSATSEAKNLNLSEDNETSTVSQKATESDALSAQSNSTKELTSLILTKEVTSENPSRLQALKTSQKNVTIVTSEKPISKQTEDTVIHEEHSSVTVVKNGSNEVPPNDLMKSKGEVITQNTDSNETILKPSHNSLSEKNTNTVKLDNEKSGGQAELQPEESEGRTTAESSFVQVTEDSSTVQKKKQQHFTEESTSSSEEESSQNNSATTEQPSLKQKFETENANKEGQKKGNDSDELIKQNTTITTTTAKVSSSTKAETNSNIRASPERSLKSKKYEVTTEEPAFIQIFDTSAETSLENKPVSGEGLISKQTTTSEVSSPENSRNNATEALVSEVQTRTTTIQESPSKEENVTQTTTKVQESFFEANVTTTTATESTTVSQINTSAKQIDEEILPETATGAPSENSTALATAQEHENITKNEEEETNLATTAQNIADDRSEISSSTVEPITTAEPRNETAPSEIAEKSEVAEASGKKESQEKAVDEHASETAENITKSEIHQLQLIANETSLNETYALHGNGNNSTLGEALIQVNGIKTEEAAEKIMIPSQENSSSTLVQKSAPSKVKEAEIIVQKVTGHKNSTNIKEEKSLASEKPETEALNQGFIRKLNVSNETSTTFKKSKSRITVEGTVPYENKSIIFLEKFTKHGTEEVNEISVSLIKNTVNETESAGEGKSVADSKEQKTSETVKKVTEIAENTTKEAPSKAVAIGNDTAENSSLPSEKLEVFNNNTLALNDGSTNRSGQDLNEKTKEVTMVNEESVAINETVATNASEHLGFINDNEAVVQPMLLNTTEGSMGDEVSLNNTSGNVSANLTAVSKSTNDGETTMNQTLISEQETNISISNATSSAVESTSDIVDGTGGIANGNTTLGEETEAYLNVTDDVAQINQTSNLNSTVSSDSSTTESVTNESDVEASTSASYLATEFINDDESSNFTRKQHVDDNEAATSKKAKIKNIGVSELGEATIHEKSENESDSSYAFVTDPPKREHLKGIYSPLKHNDGIKTTIGHIDIAEIKSEIKDEGSKIIDLISNTSDEMEKNSSSTASTITLSEVKNAQTLEKVSEAVFRKKLKAMLLQNSSFENDNETVSASSLTEPLLVRILTKTSKTVKVNDADTYKNDKANGKKQQATSKESNSEGSDEKKAYSEEDESGEIVGKFNPKDSADNIRQGWRKALEELRRRLRTHLEKKKYTTLRKKQPSSPPEIAVLTEESHDAEANNEQRQPEVVGHRYVIQVVRSDHDKTAETQPTNAAASKTGNPSLSIVQDSNVSGNGNSSTSSNASSSNSAVIGTSVYGSNVQKMTDITSWNSSNPGITVENHIVTYNGIKPGVAGAAKGMAMNGGMESGKQQLTKVSNSEKPKMALMMDSNYQTRTNSETDSFTDPRTAAHKKQNSETEKNADSNGDDSKSDHSKKGYESAEDKVAMAKDRLQAHQLEELAKAERHQREMLERQNMLFKENQRTELIKQLNARLPHHAAQTESSGTSGNSAEDDEKMPNSFRTNKANLIKIQLSEQAKIHQSQCDAIRTFAKIYEMRNPGEWVERNCAFARQYFRKATCAQLRQLFDSCF</sequence>
<dbReference type="Pfam" id="PF23626">
    <property type="entry name" value="CCD_aECM"/>
    <property type="match status" value="1"/>
</dbReference>
<feature type="compositionally biased region" description="Basic and acidic residues" evidence="1">
    <location>
        <begin position="872"/>
        <end position="884"/>
    </location>
</feature>
<dbReference type="InterPro" id="IPR055352">
    <property type="entry name" value="CCD_aECM"/>
</dbReference>
<evidence type="ECO:0000313" key="5">
    <source>
        <dbReference type="WBParaSite" id="SMUV_0000829901-mRNA-1"/>
    </source>
</evidence>
<evidence type="ECO:0000313" key="4">
    <source>
        <dbReference type="Proteomes" id="UP000046393"/>
    </source>
</evidence>
<feature type="region of interest" description="Disordered" evidence="1">
    <location>
        <begin position="1980"/>
        <end position="2029"/>
    </location>
</feature>
<feature type="compositionally biased region" description="Polar residues" evidence="1">
    <location>
        <begin position="2086"/>
        <end position="2096"/>
    </location>
</feature>
<feature type="region of interest" description="Disordered" evidence="1">
    <location>
        <begin position="1726"/>
        <end position="1774"/>
    </location>
</feature>
<feature type="compositionally biased region" description="Low complexity" evidence="1">
    <location>
        <begin position="848"/>
        <end position="865"/>
    </location>
</feature>
<feature type="compositionally biased region" description="Polar residues" evidence="1">
    <location>
        <begin position="1980"/>
        <end position="1991"/>
    </location>
</feature>
<evidence type="ECO:0000256" key="1">
    <source>
        <dbReference type="SAM" id="MobiDB-lite"/>
    </source>
</evidence>
<feature type="region of interest" description="Disordered" evidence="1">
    <location>
        <begin position="77"/>
        <end position="127"/>
    </location>
</feature>
<accession>A0A0N5ATX8</accession>
<organism evidence="4 5">
    <name type="scientific">Syphacia muris</name>
    <dbReference type="NCBI Taxonomy" id="451379"/>
    <lineage>
        <taxon>Eukaryota</taxon>
        <taxon>Metazoa</taxon>
        <taxon>Ecdysozoa</taxon>
        <taxon>Nematoda</taxon>
        <taxon>Chromadorea</taxon>
        <taxon>Rhabditida</taxon>
        <taxon>Spirurina</taxon>
        <taxon>Oxyuridomorpha</taxon>
        <taxon>Oxyuroidea</taxon>
        <taxon>Oxyuridae</taxon>
        <taxon>Syphacia</taxon>
    </lineage>
</organism>
<feature type="region of interest" description="Disordered" evidence="1">
    <location>
        <begin position="704"/>
        <end position="884"/>
    </location>
</feature>
<feature type="compositionally biased region" description="Polar residues" evidence="1">
    <location>
        <begin position="723"/>
        <end position="750"/>
    </location>
</feature>
<feature type="compositionally biased region" description="Polar residues" evidence="1">
    <location>
        <begin position="915"/>
        <end position="934"/>
    </location>
</feature>
<dbReference type="WBParaSite" id="SMUV_0000829901-mRNA-1">
    <property type="protein sequence ID" value="SMUV_0000829901-mRNA-1"/>
    <property type="gene ID" value="SMUV_0000829901"/>
</dbReference>
<feature type="compositionally biased region" description="Polar residues" evidence="1">
    <location>
        <begin position="1006"/>
        <end position="1016"/>
    </location>
</feature>
<feature type="compositionally biased region" description="Polar residues" evidence="1">
    <location>
        <begin position="508"/>
        <end position="522"/>
    </location>
</feature>
<feature type="compositionally biased region" description="Polar residues" evidence="1">
    <location>
        <begin position="1854"/>
        <end position="1875"/>
    </location>
</feature>
<proteinExistence type="predicted"/>
<feature type="compositionally biased region" description="Basic and acidic residues" evidence="1">
    <location>
        <begin position="2000"/>
        <end position="2029"/>
    </location>
</feature>
<feature type="region of interest" description="Disordered" evidence="1">
    <location>
        <begin position="585"/>
        <end position="646"/>
    </location>
</feature>
<feature type="signal peptide" evidence="2">
    <location>
        <begin position="1"/>
        <end position="16"/>
    </location>
</feature>
<feature type="domain" description="aECM cysteine-cradle" evidence="3">
    <location>
        <begin position="2127"/>
        <end position="2176"/>
    </location>
</feature>
<feature type="compositionally biased region" description="Polar residues" evidence="1">
    <location>
        <begin position="115"/>
        <end position="127"/>
    </location>
</feature>
<dbReference type="STRING" id="451379.A0A0N5ATX8"/>
<feature type="compositionally biased region" description="Polar residues" evidence="1">
    <location>
        <begin position="211"/>
        <end position="220"/>
    </location>
</feature>
<keyword evidence="4" id="KW-1185">Reference proteome</keyword>
<feature type="compositionally biased region" description="Polar residues" evidence="1">
    <location>
        <begin position="770"/>
        <end position="787"/>
    </location>
</feature>
<feature type="compositionally biased region" description="Low complexity" evidence="1">
    <location>
        <begin position="1876"/>
        <end position="1896"/>
    </location>
</feature>
<feature type="compositionally biased region" description="Polar residues" evidence="1">
    <location>
        <begin position="1734"/>
        <end position="1746"/>
    </location>
</feature>
<feature type="region of interest" description="Disordered" evidence="1">
    <location>
        <begin position="1003"/>
        <end position="1102"/>
    </location>
</feature>
<feature type="compositionally biased region" description="Basic and acidic residues" evidence="1">
    <location>
        <begin position="532"/>
        <end position="560"/>
    </location>
</feature>
<name>A0A0N5ATX8_9BILA</name>
<protein>
    <submittedName>
        <fullName evidence="5">Serine-rich adhesin for platelets</fullName>
    </submittedName>
</protein>
<evidence type="ECO:0000256" key="2">
    <source>
        <dbReference type="SAM" id="SignalP"/>
    </source>
</evidence>
<keyword evidence="2" id="KW-0732">Signal</keyword>
<feature type="chain" id="PRO_5005893629" evidence="2">
    <location>
        <begin position="17"/>
        <end position="2176"/>
    </location>
</feature>
<feature type="compositionally biased region" description="Basic and acidic residues" evidence="1">
    <location>
        <begin position="822"/>
        <end position="844"/>
    </location>
</feature>